<evidence type="ECO:0000313" key="4">
    <source>
        <dbReference type="Proteomes" id="UP000198823"/>
    </source>
</evidence>
<dbReference type="Pfam" id="PF09664">
    <property type="entry name" value="DUF2399"/>
    <property type="match status" value="1"/>
</dbReference>
<dbReference type="EMBL" id="FNAR01000003">
    <property type="protein sequence ID" value="SDE10055.1"/>
    <property type="molecule type" value="Genomic_DNA"/>
</dbReference>
<evidence type="ECO:0000259" key="2">
    <source>
        <dbReference type="Pfam" id="PF11796"/>
    </source>
</evidence>
<dbReference type="OrthoDB" id="1661308at2"/>
<gene>
    <name evidence="3" type="ORF">SAMN04488126_103200</name>
</gene>
<accession>A0A1G7A7L9</accession>
<protein>
    <submittedName>
        <fullName evidence="3">TIGR02679 family protein</fullName>
    </submittedName>
</protein>
<evidence type="ECO:0000259" key="1">
    <source>
        <dbReference type="Pfam" id="PF09664"/>
    </source>
</evidence>
<dbReference type="STRING" id="426756.SAMN04488126_103200"/>
<dbReference type="InterPro" id="IPR013495">
    <property type="entry name" value="CHP02679"/>
</dbReference>
<dbReference type="Pfam" id="PF11796">
    <property type="entry name" value="DUF3323"/>
    <property type="match status" value="1"/>
</dbReference>
<dbReference type="AlphaFoldDB" id="A0A1G7A7L9"/>
<feature type="domain" description="DUF2399" evidence="1">
    <location>
        <begin position="274"/>
        <end position="421"/>
    </location>
</feature>
<evidence type="ECO:0000313" key="3">
    <source>
        <dbReference type="EMBL" id="SDE10055.1"/>
    </source>
</evidence>
<proteinExistence type="predicted"/>
<dbReference type="NCBIfam" id="TIGR02679">
    <property type="entry name" value="TIGR02679 family protein"/>
    <property type="match status" value="1"/>
</dbReference>
<dbReference type="Proteomes" id="UP000198823">
    <property type="component" value="Unassembled WGS sequence"/>
</dbReference>
<reference evidence="3 4" key="1">
    <citation type="submission" date="2016-10" db="EMBL/GenBank/DDBJ databases">
        <authorList>
            <person name="de Groot N.N."/>
        </authorList>
    </citation>
    <scope>NUCLEOTIDE SEQUENCE [LARGE SCALE GENOMIC DNA]</scope>
    <source>
        <strain evidence="3 4">CGMCC 1.6762</strain>
    </source>
</reference>
<sequence>MDDNIRLIVEDPALAKLLALIRDKYRSLGKVGGSVKLDRFTQEEICSIAGFTGIPPDILTSRSLTLNKFEQALGRTVFSGLSLAELLEQFFGEPLTTKEQERAWAKDAAAAFIRTLEITYPDGAFWWARIASASPDTRWIRSLYRKDDTRLAGLLGRVFEAYRNLPDEADMELLSLFAHRTTGNPHAFDSSQLTGRLLTHCLYVRSVTDGAEDTGMPRSSEELNDLYARFGLTRDDLWSFVTCRGLIASTTDGPHPLWLAAVETSSVLNVPVKMLGDITEIKPAAGCDVWIVENSGVCSALIDLVQDAPIICTHGQFRSAAWIVLDLLAREDVTFHYSGDFDPEGLQMAQRLIDRYPKRVKLWRMDDESYRMAMSEEDISGRAAKLDGLTDPGLIELAEELRRSGKAGYQEGLLKLLAQDMRV</sequence>
<organism evidence="3 4">
    <name type="scientific">Bhargavaea beijingensis</name>
    <dbReference type="NCBI Taxonomy" id="426756"/>
    <lineage>
        <taxon>Bacteria</taxon>
        <taxon>Bacillati</taxon>
        <taxon>Bacillota</taxon>
        <taxon>Bacilli</taxon>
        <taxon>Bacillales</taxon>
        <taxon>Caryophanaceae</taxon>
        <taxon>Bhargavaea</taxon>
    </lineage>
</organism>
<dbReference type="RefSeq" id="WP_092094918.1">
    <property type="nucleotide sequence ID" value="NZ_FNAR01000003.1"/>
</dbReference>
<dbReference type="InterPro" id="IPR024466">
    <property type="entry name" value="CHP02679_N"/>
</dbReference>
<feature type="domain" description="Conserved hypothetical protein CHP02679 N terminus" evidence="2">
    <location>
        <begin position="32"/>
        <end position="247"/>
    </location>
</feature>
<dbReference type="InterPro" id="IPR024465">
    <property type="entry name" value="DUF2399"/>
</dbReference>
<name>A0A1G7A7L9_9BACL</name>